<evidence type="ECO:0000259" key="2">
    <source>
        <dbReference type="Pfam" id="PF05239"/>
    </source>
</evidence>
<dbReference type="AlphaFoldDB" id="B7KUN6"/>
<feature type="domain" description="PRC-barrel" evidence="2">
    <location>
        <begin position="114"/>
        <end position="175"/>
    </location>
</feature>
<name>B7KUN6_METC4</name>
<organism evidence="3 4">
    <name type="scientific">Methylorubrum extorquens (strain CM4 / NCIMB 13688)</name>
    <name type="common">Methylobacterium extorquens</name>
    <dbReference type="NCBI Taxonomy" id="440085"/>
    <lineage>
        <taxon>Bacteria</taxon>
        <taxon>Pseudomonadati</taxon>
        <taxon>Pseudomonadota</taxon>
        <taxon>Alphaproteobacteria</taxon>
        <taxon>Hyphomicrobiales</taxon>
        <taxon>Methylobacteriaceae</taxon>
        <taxon>Methylorubrum</taxon>
    </lineage>
</organism>
<reference evidence="4" key="1">
    <citation type="submission" date="2008-12" db="EMBL/GenBank/DDBJ databases">
        <title>Complete sequence of chromosome of Methylobacterium chloromethanicum CM4.</title>
        <authorList>
            <consortium name="US DOE Joint Genome Institute"/>
            <person name="Lucas S."/>
            <person name="Copeland A."/>
            <person name="Lapidus A."/>
            <person name="Glavina del Rio T."/>
            <person name="Dalin E."/>
            <person name="Tice H."/>
            <person name="Bruce D."/>
            <person name="Goodwin L."/>
            <person name="Pitluck S."/>
            <person name="Chertkov O."/>
            <person name="Brettin T."/>
            <person name="Detter J.C."/>
            <person name="Han C."/>
            <person name="Larimer F."/>
            <person name="Land M."/>
            <person name="Hauser L."/>
            <person name="Kyrpides N."/>
            <person name="Mikhailova N."/>
            <person name="Marx C."/>
            <person name="Richardson P."/>
        </authorList>
    </citation>
    <scope>NUCLEOTIDE SEQUENCE [LARGE SCALE GENOMIC DNA]</scope>
    <source>
        <strain evidence="4">CM4 / NCIMB 13688</strain>
    </source>
</reference>
<dbReference type="PANTHER" id="PTHR36505:SF1">
    <property type="entry name" value="BLR1072 PROTEIN"/>
    <property type="match status" value="1"/>
</dbReference>
<dbReference type="HOGENOM" id="CLU_096066_0_0_5"/>
<sequence length="270" mass="27059">MDDASARPMMSGERRLAEAGSLIFFDCREVVGVLRLIRPIVTPAIALLATAAMAADGSSGAPGGASPPVVTAPPPAATAPPPAAAPAPAAPANGAVTPSQEGGTPAVVLDTQDYESLLGKSVRAMNGDDLGRIIDVIIDRDGRPRAAVIDFGGFLGVGSRKIAVDWRVLKFTTEGKVGRLTLQLNRNQVRVSPEYKSGDPIVVLGATSPGAPSSPSAASPIAASPSAASPGAANTGAAVPPEGDASATAEKPAAPSDKAPDRPPEKTPDK</sequence>
<reference evidence="3 4" key="2">
    <citation type="journal article" date="2012" name="J. Bacteriol.">
        <title>Complete genome sequences of six strains of the genus Methylobacterium.</title>
        <authorList>
            <person name="Marx C.J."/>
            <person name="Bringel F."/>
            <person name="Chistoserdova L."/>
            <person name="Moulin L."/>
            <person name="Farhan Ul Haque M."/>
            <person name="Fleischman D.E."/>
            <person name="Gruffaz C."/>
            <person name="Jourand P."/>
            <person name="Knief C."/>
            <person name="Lee M.C."/>
            <person name="Muller E.E."/>
            <person name="Nadalig T."/>
            <person name="Peyraud R."/>
            <person name="Roselli S."/>
            <person name="Russ L."/>
            <person name="Goodwin L.A."/>
            <person name="Ivanova N."/>
            <person name="Kyrpides N."/>
            <person name="Lajus A."/>
            <person name="Land M.L."/>
            <person name="Medigue C."/>
            <person name="Mikhailova N."/>
            <person name="Nolan M."/>
            <person name="Woyke T."/>
            <person name="Stolyar S."/>
            <person name="Vorholt J.A."/>
            <person name="Vuilleumier S."/>
        </authorList>
    </citation>
    <scope>NUCLEOTIDE SEQUENCE [LARGE SCALE GENOMIC DNA]</scope>
    <source>
        <strain evidence="4">CM4 / NCIMB 13688</strain>
    </source>
</reference>
<accession>B7KUN6</accession>
<dbReference type="EMBL" id="CP001298">
    <property type="protein sequence ID" value="ACK84265.1"/>
    <property type="molecule type" value="Genomic_DNA"/>
</dbReference>
<proteinExistence type="predicted"/>
<protein>
    <submittedName>
        <fullName evidence="3">PRC-barrel domain protein</fullName>
    </submittedName>
</protein>
<feature type="compositionally biased region" description="Basic and acidic residues" evidence="1">
    <location>
        <begin position="258"/>
        <end position="270"/>
    </location>
</feature>
<dbReference type="Gene3D" id="2.30.30.240">
    <property type="entry name" value="PRC-barrel domain"/>
    <property type="match status" value="1"/>
</dbReference>
<dbReference type="Proteomes" id="UP000002385">
    <property type="component" value="Chromosome"/>
</dbReference>
<feature type="region of interest" description="Disordered" evidence="1">
    <location>
        <begin position="56"/>
        <end position="105"/>
    </location>
</feature>
<dbReference type="InterPro" id="IPR011033">
    <property type="entry name" value="PRC_barrel-like_sf"/>
</dbReference>
<dbReference type="InterPro" id="IPR027275">
    <property type="entry name" value="PRC-brl_dom"/>
</dbReference>
<feature type="region of interest" description="Disordered" evidence="1">
    <location>
        <begin position="206"/>
        <end position="270"/>
    </location>
</feature>
<gene>
    <name evidence="3" type="ordered locus">Mchl_3445</name>
</gene>
<dbReference type="PANTHER" id="PTHR36505">
    <property type="entry name" value="BLR1072 PROTEIN"/>
    <property type="match status" value="1"/>
</dbReference>
<evidence type="ECO:0000313" key="3">
    <source>
        <dbReference type="EMBL" id="ACK84265.1"/>
    </source>
</evidence>
<feature type="compositionally biased region" description="Pro residues" evidence="1">
    <location>
        <begin position="70"/>
        <end position="89"/>
    </location>
</feature>
<evidence type="ECO:0000313" key="4">
    <source>
        <dbReference type="Proteomes" id="UP000002385"/>
    </source>
</evidence>
<dbReference type="KEGG" id="mch:Mchl_3445"/>
<feature type="compositionally biased region" description="Low complexity" evidence="1">
    <location>
        <begin position="56"/>
        <end position="69"/>
    </location>
</feature>
<feature type="compositionally biased region" description="Low complexity" evidence="1">
    <location>
        <begin position="206"/>
        <end position="238"/>
    </location>
</feature>
<evidence type="ECO:0000256" key="1">
    <source>
        <dbReference type="SAM" id="MobiDB-lite"/>
    </source>
</evidence>
<dbReference type="Pfam" id="PF05239">
    <property type="entry name" value="PRC"/>
    <property type="match status" value="1"/>
</dbReference>
<dbReference type="SUPFAM" id="SSF50346">
    <property type="entry name" value="PRC-barrel domain"/>
    <property type="match status" value="1"/>
</dbReference>